<reference evidence="2 3" key="1">
    <citation type="submission" date="2018-04" db="EMBL/GenBank/DDBJ databases">
        <title>Pedobacter chongqingensis sp. nov., isolated from a rottenly hemp rope.</title>
        <authorList>
            <person name="Cai Y."/>
        </authorList>
    </citation>
    <scope>NUCLEOTIDE SEQUENCE [LARGE SCALE GENOMIC DNA]</scope>
    <source>
        <strain evidence="2 3">FJ4-8</strain>
    </source>
</reference>
<dbReference type="AlphaFoldDB" id="A0A2U2PAP5"/>
<organism evidence="2 3">
    <name type="scientific">Pararcticibacter amylolyticus</name>
    <dbReference type="NCBI Taxonomy" id="2173175"/>
    <lineage>
        <taxon>Bacteria</taxon>
        <taxon>Pseudomonadati</taxon>
        <taxon>Bacteroidota</taxon>
        <taxon>Sphingobacteriia</taxon>
        <taxon>Sphingobacteriales</taxon>
        <taxon>Sphingobacteriaceae</taxon>
        <taxon>Pararcticibacter</taxon>
    </lineage>
</organism>
<evidence type="ECO:0000256" key="1">
    <source>
        <dbReference type="SAM" id="Phobius"/>
    </source>
</evidence>
<sequence>MLKASALYMVIVIALVIAIFSSSLIATAYYYRLEYQKNIRLGKLETNLHSGISMVLSASYPANQNGLEQRVDLFGEQNDSLLLRKEKWGIFEVGTVRSFVLADTLKKAFFVAEECTKDQTALYLSDEDRPLSVSGSTQITGDAELPKAGIKEAYVDGKPYAGKKLVDGKITDSSRELPKLNQSVLDDLEKYFADSLAEQEEIRDTLINSFFSEARIIRIPKSQPLISNRFIKGKIVLLCDTVLTIGENTELRDVMVFAPAIVVKEGFKGSCQLYARDSVVAAAKTVFEYPSAIGVLRKSDNGQPRIELGSECRFSGVLFSWERKRSELQTIISLGKDALVKGEVFATGFVKMAKPLTIDGRVACNRFIIQTPSTLYENYLIDITINRKRRSKYYLSSFLFDRKSPKQILQWLN</sequence>
<evidence type="ECO:0000313" key="2">
    <source>
        <dbReference type="EMBL" id="PWG78466.1"/>
    </source>
</evidence>
<keyword evidence="3" id="KW-1185">Reference proteome</keyword>
<evidence type="ECO:0000313" key="3">
    <source>
        <dbReference type="Proteomes" id="UP000245647"/>
    </source>
</evidence>
<protein>
    <submittedName>
        <fullName evidence="2">Uncharacterized protein</fullName>
    </submittedName>
</protein>
<keyword evidence="1" id="KW-0812">Transmembrane</keyword>
<comment type="caution">
    <text evidence="2">The sequence shown here is derived from an EMBL/GenBank/DDBJ whole genome shotgun (WGS) entry which is preliminary data.</text>
</comment>
<dbReference type="Proteomes" id="UP000245647">
    <property type="component" value="Unassembled WGS sequence"/>
</dbReference>
<keyword evidence="1" id="KW-1133">Transmembrane helix</keyword>
<proteinExistence type="predicted"/>
<keyword evidence="1" id="KW-0472">Membrane</keyword>
<accession>A0A2U2PAP5</accession>
<dbReference type="EMBL" id="QEAS01000024">
    <property type="protein sequence ID" value="PWG78466.1"/>
    <property type="molecule type" value="Genomic_DNA"/>
</dbReference>
<name>A0A2U2PAP5_9SPHI</name>
<feature type="transmembrane region" description="Helical" evidence="1">
    <location>
        <begin position="6"/>
        <end position="31"/>
    </location>
</feature>
<gene>
    <name evidence="2" type="ORF">DDR33_21805</name>
</gene>